<feature type="transmembrane region" description="Helical" evidence="2">
    <location>
        <begin position="27"/>
        <end position="44"/>
    </location>
</feature>
<keyword evidence="2" id="KW-1133">Transmembrane helix</keyword>
<dbReference type="Proteomes" id="UP001564626">
    <property type="component" value="Unassembled WGS sequence"/>
</dbReference>
<feature type="region of interest" description="Disordered" evidence="1">
    <location>
        <begin position="53"/>
        <end position="83"/>
    </location>
</feature>
<comment type="caution">
    <text evidence="3">The sequence shown here is derived from an EMBL/GenBank/DDBJ whole genome shotgun (WGS) entry which is preliminary data.</text>
</comment>
<evidence type="ECO:0000313" key="3">
    <source>
        <dbReference type="EMBL" id="MEY8042300.1"/>
    </source>
</evidence>
<keyword evidence="4" id="KW-1185">Reference proteome</keyword>
<feature type="compositionally biased region" description="Low complexity" evidence="1">
    <location>
        <begin position="53"/>
        <end position="63"/>
    </location>
</feature>
<reference evidence="3 4" key="1">
    <citation type="submission" date="2024-08" db="EMBL/GenBank/DDBJ databases">
        <title>Genome mining of Saccharopolyspora cebuensis PGLac3 from Nigerian medicinal plant.</title>
        <authorList>
            <person name="Ezeobiora C.E."/>
            <person name="Igbokwe N.H."/>
            <person name="Amin D.H."/>
            <person name="Mendie U.E."/>
        </authorList>
    </citation>
    <scope>NUCLEOTIDE SEQUENCE [LARGE SCALE GENOMIC DNA]</scope>
    <source>
        <strain evidence="3 4">PGLac3</strain>
    </source>
</reference>
<protein>
    <submittedName>
        <fullName evidence="3">Uncharacterized protein</fullName>
    </submittedName>
</protein>
<keyword evidence="2" id="KW-0812">Transmembrane</keyword>
<proteinExistence type="predicted"/>
<dbReference type="RefSeq" id="WP_345355141.1">
    <property type="nucleotide sequence ID" value="NZ_BAABII010000001.1"/>
</dbReference>
<organism evidence="3 4">
    <name type="scientific">Saccharopolyspora cebuensis</name>
    <dbReference type="NCBI Taxonomy" id="418759"/>
    <lineage>
        <taxon>Bacteria</taxon>
        <taxon>Bacillati</taxon>
        <taxon>Actinomycetota</taxon>
        <taxon>Actinomycetes</taxon>
        <taxon>Pseudonocardiales</taxon>
        <taxon>Pseudonocardiaceae</taxon>
        <taxon>Saccharopolyspora</taxon>
    </lineage>
</organism>
<keyword evidence="2" id="KW-0472">Membrane</keyword>
<feature type="compositionally biased region" description="Acidic residues" evidence="1">
    <location>
        <begin position="66"/>
        <end position="75"/>
    </location>
</feature>
<accession>A0ABV4CMI0</accession>
<dbReference type="EMBL" id="JBGEHV010000053">
    <property type="protein sequence ID" value="MEY8042300.1"/>
    <property type="molecule type" value="Genomic_DNA"/>
</dbReference>
<sequence length="145" mass="15082">MLLIVLLLVVAAAGVLAAAVGTGHPGWAWYSVLLSALAVLLLVLDRIRRRRAAAPGRPVGSGPEPEFADAPEVPEPEVGRGGEPAADAEVLVVDEHPRYHLTGCDWIAGQETIPLPLAEARELGFTPCGVCAPDSTLAARPAGNR</sequence>
<evidence type="ECO:0000256" key="2">
    <source>
        <dbReference type="SAM" id="Phobius"/>
    </source>
</evidence>
<name>A0ABV4CMI0_9PSEU</name>
<evidence type="ECO:0000256" key="1">
    <source>
        <dbReference type="SAM" id="MobiDB-lite"/>
    </source>
</evidence>
<evidence type="ECO:0000313" key="4">
    <source>
        <dbReference type="Proteomes" id="UP001564626"/>
    </source>
</evidence>
<gene>
    <name evidence="3" type="ORF">AB8O55_23045</name>
</gene>